<proteinExistence type="predicted"/>
<dbReference type="RefSeq" id="WP_049844801.1">
    <property type="nucleotide sequence ID" value="NZ_JBGOOF010000009.1"/>
</dbReference>
<feature type="chain" id="PRO_5008079360" evidence="1">
    <location>
        <begin position="18"/>
        <end position="111"/>
    </location>
</feature>
<dbReference type="AlphaFoldDB" id="A0A177Y2I5"/>
<dbReference type="Proteomes" id="UP001569151">
    <property type="component" value="Unassembled WGS sequence"/>
</dbReference>
<comment type="caution">
    <text evidence="3">The sequence shown here is derived from an EMBL/GenBank/DDBJ whole genome shotgun (WGS) entry which is preliminary data.</text>
</comment>
<reference evidence="3 4" key="1">
    <citation type="journal article" date="2016" name="Syst. Appl. Microbiol.">
        <title>Vibrio bivalvicida sp. nov., a novel larval pathogen for bivalve molluscs reared in a hatchery.</title>
        <authorList>
            <person name="Dubert J."/>
            <person name="Romalde J.L."/>
            <person name="Prado S."/>
            <person name="Barja J.L."/>
        </authorList>
    </citation>
    <scope>NUCLEOTIDE SEQUENCE [LARGE SCALE GENOMIC DNA]</scope>
    <source>
        <strain evidence="3 4">605</strain>
    </source>
</reference>
<keyword evidence="5" id="KW-1185">Reference proteome</keyword>
<evidence type="ECO:0000313" key="5">
    <source>
        <dbReference type="Proteomes" id="UP001569151"/>
    </source>
</evidence>
<evidence type="ECO:0000256" key="1">
    <source>
        <dbReference type="SAM" id="SignalP"/>
    </source>
</evidence>
<dbReference type="EMBL" id="JBGOOS010000001">
    <property type="protein sequence ID" value="MEZ8207394.1"/>
    <property type="molecule type" value="Genomic_DNA"/>
</dbReference>
<protein>
    <submittedName>
        <fullName evidence="3">Uncharacterized protein</fullName>
    </submittedName>
</protein>
<keyword evidence="1" id="KW-0732">Signal</keyword>
<evidence type="ECO:0000313" key="4">
    <source>
        <dbReference type="Proteomes" id="UP000078406"/>
    </source>
</evidence>
<dbReference type="Proteomes" id="UP000078406">
    <property type="component" value="Unassembled WGS sequence"/>
</dbReference>
<sequence>MSTLLLYVLLLTNPSSAQHSSSLPLKCKLLHTEDTFWFYKEQLVYESEQFILLQNFKGRTVTQVDMKTGELIRTTYIGDPYDPKYQILLGKCDDAPHTLKMWRLNDVPYDN</sequence>
<evidence type="ECO:0000313" key="3">
    <source>
        <dbReference type="EMBL" id="OAJ95017.1"/>
    </source>
</evidence>
<evidence type="ECO:0000313" key="2">
    <source>
        <dbReference type="EMBL" id="MEZ8207394.1"/>
    </source>
</evidence>
<dbReference type="EMBL" id="LLEI02000021">
    <property type="protein sequence ID" value="OAJ95017.1"/>
    <property type="molecule type" value="Genomic_DNA"/>
</dbReference>
<reference evidence="2 5" key="2">
    <citation type="submission" date="2024-06" db="EMBL/GenBank/DDBJ databases">
        <authorList>
            <person name="Steensen K."/>
            <person name="Seneca J."/>
            <person name="Bartlau N."/>
            <person name="Yu A.X."/>
            <person name="Polz M.F."/>
        </authorList>
    </citation>
    <scope>NUCLEOTIDE SEQUENCE [LARGE SCALE GENOMIC DNA]</scope>
    <source>
        <strain evidence="2 5">1F146</strain>
    </source>
</reference>
<feature type="signal peptide" evidence="1">
    <location>
        <begin position="1"/>
        <end position="17"/>
    </location>
</feature>
<accession>A0A177Y2I5</accession>
<organism evidence="3 4">
    <name type="scientific">Vibrio bivalvicida</name>
    <dbReference type="NCBI Taxonomy" id="1276888"/>
    <lineage>
        <taxon>Bacteria</taxon>
        <taxon>Pseudomonadati</taxon>
        <taxon>Pseudomonadota</taxon>
        <taxon>Gammaproteobacteria</taxon>
        <taxon>Vibrionales</taxon>
        <taxon>Vibrionaceae</taxon>
        <taxon>Vibrio</taxon>
        <taxon>Vibrio oreintalis group</taxon>
    </lineage>
</organism>
<name>A0A177Y2I5_9VIBR</name>
<gene>
    <name evidence="2" type="ORF">ACED39_01215</name>
    <name evidence="3" type="ORF">APB76_06970</name>
</gene>